<protein>
    <submittedName>
        <fullName evidence="1">Uncharacterized protein</fullName>
    </submittedName>
</protein>
<dbReference type="EMBL" id="AKAU01000065">
    <property type="protein sequence ID" value="EIN01287.1"/>
    <property type="molecule type" value="Genomic_DNA"/>
</dbReference>
<comment type="caution">
    <text evidence="1">The sequence shown here is derived from an EMBL/GenBank/DDBJ whole genome shotgun (WGS) entry which is preliminary data.</text>
</comment>
<accession>A0ABP2PU61</accession>
<sequence length="67" mass="6808">MANAALRDCPPLLLTVSGMISVPSAKTTDASHSVSPADATDAVLLLPPPWRPQPASLPAKAGPSHIV</sequence>
<evidence type="ECO:0000313" key="1">
    <source>
        <dbReference type="EMBL" id="EIN01287.1"/>
    </source>
</evidence>
<gene>
    <name evidence="1" type="ORF">WQE_10264</name>
</gene>
<dbReference type="Proteomes" id="UP000004980">
    <property type="component" value="Unassembled WGS sequence"/>
</dbReference>
<organism evidence="1 2">
    <name type="scientific">Paraburkholderia hospita</name>
    <dbReference type="NCBI Taxonomy" id="169430"/>
    <lineage>
        <taxon>Bacteria</taxon>
        <taxon>Pseudomonadati</taxon>
        <taxon>Pseudomonadota</taxon>
        <taxon>Betaproteobacteria</taxon>
        <taxon>Burkholderiales</taxon>
        <taxon>Burkholderiaceae</taxon>
        <taxon>Paraburkholderia</taxon>
    </lineage>
</organism>
<reference evidence="1 2" key="1">
    <citation type="journal article" date="2012" name="J. Bacteriol.">
        <title>Draft Genome Sequence of the Soil Bacterium Burkholderia terrae Strain BS001, Which Interacts with Fungal Surface Structures.</title>
        <authorList>
            <person name="Nazir R."/>
            <person name="Hansen M.A."/>
            <person name="Sorensen S."/>
            <person name="van Elsas J.D."/>
        </authorList>
    </citation>
    <scope>NUCLEOTIDE SEQUENCE [LARGE SCALE GENOMIC DNA]</scope>
    <source>
        <strain evidence="1 2">BS001</strain>
    </source>
</reference>
<proteinExistence type="predicted"/>
<keyword evidence="2" id="KW-1185">Reference proteome</keyword>
<name>A0ABP2PU61_9BURK</name>
<evidence type="ECO:0000313" key="2">
    <source>
        <dbReference type="Proteomes" id="UP000004980"/>
    </source>
</evidence>